<accession>A0ABD3RPN0</accession>
<dbReference type="EMBL" id="JBJXBP010000160">
    <property type="protein sequence ID" value="KAL3809565.1"/>
    <property type="molecule type" value="Genomic_DNA"/>
</dbReference>
<dbReference type="AlphaFoldDB" id="A0ABD3RPN0"/>
<evidence type="ECO:0000313" key="1">
    <source>
        <dbReference type="EMBL" id="KAL3809565.1"/>
    </source>
</evidence>
<sequence length="59" mass="6710">MKILAVAGYTDSIFECKQLSGPRWNSNFNRRSKSSFNSRIIFLVDLYMGNEEGKICESG</sequence>
<keyword evidence="2" id="KW-1185">Reference proteome</keyword>
<organism evidence="1 2">
    <name type="scientific">Penstemon smallii</name>
    <dbReference type="NCBI Taxonomy" id="265156"/>
    <lineage>
        <taxon>Eukaryota</taxon>
        <taxon>Viridiplantae</taxon>
        <taxon>Streptophyta</taxon>
        <taxon>Embryophyta</taxon>
        <taxon>Tracheophyta</taxon>
        <taxon>Spermatophyta</taxon>
        <taxon>Magnoliopsida</taxon>
        <taxon>eudicotyledons</taxon>
        <taxon>Gunneridae</taxon>
        <taxon>Pentapetalae</taxon>
        <taxon>asterids</taxon>
        <taxon>lamiids</taxon>
        <taxon>Lamiales</taxon>
        <taxon>Plantaginaceae</taxon>
        <taxon>Cheloneae</taxon>
        <taxon>Penstemon</taxon>
    </lineage>
</organism>
<protein>
    <submittedName>
        <fullName evidence="1">Uncharacterized protein</fullName>
    </submittedName>
</protein>
<dbReference type="Proteomes" id="UP001634393">
    <property type="component" value="Unassembled WGS sequence"/>
</dbReference>
<proteinExistence type="predicted"/>
<name>A0ABD3RPN0_9LAMI</name>
<comment type="caution">
    <text evidence="1">The sequence shown here is derived from an EMBL/GenBank/DDBJ whole genome shotgun (WGS) entry which is preliminary data.</text>
</comment>
<reference evidence="1 2" key="1">
    <citation type="submission" date="2024-12" db="EMBL/GenBank/DDBJ databases">
        <title>The unique morphological basis and parallel evolutionary history of personate flowers in Penstemon.</title>
        <authorList>
            <person name="Depatie T.H."/>
            <person name="Wessinger C.A."/>
        </authorList>
    </citation>
    <scope>NUCLEOTIDE SEQUENCE [LARGE SCALE GENOMIC DNA]</scope>
    <source>
        <strain evidence="1">WTNN_2</strain>
        <tissue evidence="1">Leaf</tissue>
    </source>
</reference>
<evidence type="ECO:0000313" key="2">
    <source>
        <dbReference type="Proteomes" id="UP001634393"/>
    </source>
</evidence>
<gene>
    <name evidence="1" type="ORF">ACJIZ3_000115</name>
</gene>